<keyword evidence="3" id="KW-0695">RNA-directed DNA polymerase</keyword>
<dbReference type="PANTHER" id="PTHR33116:SF86">
    <property type="entry name" value="REVERSE TRANSCRIPTASE DOMAIN-CONTAINING PROTEIN"/>
    <property type="match status" value="1"/>
</dbReference>
<reference evidence="3" key="1">
    <citation type="submission" date="2022-08" db="EMBL/GenBank/DDBJ databases">
        <authorList>
            <person name="Marques A."/>
        </authorList>
    </citation>
    <scope>NUCLEOTIDE SEQUENCE</scope>
    <source>
        <strain evidence="3">RhyPub2mFocal</strain>
        <tissue evidence="3">Leaves</tissue>
    </source>
</reference>
<keyword evidence="3" id="KW-0548">Nucleotidyltransferase</keyword>
<evidence type="ECO:0000313" key="3">
    <source>
        <dbReference type="EMBL" id="KAJ4749455.1"/>
    </source>
</evidence>
<feature type="domain" description="Reverse transcriptase zinc-binding" evidence="2">
    <location>
        <begin position="275"/>
        <end position="346"/>
    </location>
</feature>
<dbReference type="AlphaFoldDB" id="A0AAV8C1Y5"/>
<dbReference type="EMBL" id="JAMFTS010000005">
    <property type="protein sequence ID" value="KAJ4749455.1"/>
    <property type="molecule type" value="Genomic_DNA"/>
</dbReference>
<accession>A0AAV8C1Y5</accession>
<dbReference type="InterPro" id="IPR026960">
    <property type="entry name" value="RVT-Znf"/>
</dbReference>
<dbReference type="Proteomes" id="UP001140206">
    <property type="component" value="Chromosome 5"/>
</dbReference>
<sequence>MPTKISHYDYLVDKVTAKLHIWKAKLLSPAAKLILIKAVVELMVLYSMGAGPIPQSVLQRINLKVRSFFWNTGDKNKMRLVSWDRITSPKSTGGLGLRDVSLLNKAMTMKMLWRLISRDSEQALWVRVLTAKYLSKTAIWLATVPTRCTKLWASILEAREALKPHVQWMVGDGQRCAVIGEPWHDFWLQFTHNSIAALKLKLIDLIDEQSHTWNTSLLIQTFGFHGALYIACSYPDPPLNPSRKDRLIFKPSKAGNFSFKGACKLLQPIDTQQLAQAQIWKAIWYSPGILPRIRVFLWKLMHDAIPVRAVFARRLQLTPPPCDLCGLEHDDAMHVLFDCDVARNYWFSSHLALRADALPKQVIPLLQLLLQQLGREGFMVFANLLWSLWKARCKQIYEGVKINIRQVLAMAVSLDRLGTVAGNQRCIVRGDLSYIATELNFSGRICTLDGSFKEDGSAGWAHMLYEEGVLVAYGMWSGEAASPFHAEALAFQAAVRQVQKQGWTNVTFYTDSQILARILNGMLSPDLIDWKAYGLIIDLIAIWKDTREFQCFATPRDNLHTEHRLANLARVDGLTAEGFTFPLFPFVT</sequence>
<keyword evidence="3" id="KW-0808">Transferase</keyword>
<evidence type="ECO:0000259" key="2">
    <source>
        <dbReference type="Pfam" id="PF13966"/>
    </source>
</evidence>
<comment type="caution">
    <text evidence="3">The sequence shown here is derived from an EMBL/GenBank/DDBJ whole genome shotgun (WGS) entry which is preliminary data.</text>
</comment>
<dbReference type="Pfam" id="PF13456">
    <property type="entry name" value="RVT_3"/>
    <property type="match status" value="1"/>
</dbReference>
<dbReference type="GO" id="GO:0003964">
    <property type="term" value="F:RNA-directed DNA polymerase activity"/>
    <property type="evidence" value="ECO:0007669"/>
    <property type="project" value="UniProtKB-KW"/>
</dbReference>
<protein>
    <submittedName>
        <fullName evidence="3">RNA-directed DNA polymerase (Reverse transcriptase)-related family protein</fullName>
    </submittedName>
</protein>
<dbReference type="SUPFAM" id="SSF53098">
    <property type="entry name" value="Ribonuclease H-like"/>
    <property type="match status" value="1"/>
</dbReference>
<dbReference type="InterPro" id="IPR002156">
    <property type="entry name" value="RNaseH_domain"/>
</dbReference>
<dbReference type="CDD" id="cd06222">
    <property type="entry name" value="RNase_H_like"/>
    <property type="match status" value="1"/>
</dbReference>
<feature type="domain" description="RNase H type-1" evidence="1">
    <location>
        <begin position="449"/>
        <end position="522"/>
    </location>
</feature>
<gene>
    <name evidence="3" type="ORF">LUZ62_083860</name>
</gene>
<evidence type="ECO:0000259" key="1">
    <source>
        <dbReference type="Pfam" id="PF13456"/>
    </source>
</evidence>
<dbReference type="PANTHER" id="PTHR33116">
    <property type="entry name" value="REVERSE TRANSCRIPTASE ZINC-BINDING DOMAIN-CONTAINING PROTEIN-RELATED-RELATED"/>
    <property type="match status" value="1"/>
</dbReference>
<dbReference type="GO" id="GO:0003676">
    <property type="term" value="F:nucleic acid binding"/>
    <property type="evidence" value="ECO:0007669"/>
    <property type="project" value="InterPro"/>
</dbReference>
<keyword evidence="4" id="KW-1185">Reference proteome</keyword>
<dbReference type="InterPro" id="IPR044730">
    <property type="entry name" value="RNase_H-like_dom_plant"/>
</dbReference>
<evidence type="ECO:0000313" key="4">
    <source>
        <dbReference type="Proteomes" id="UP001140206"/>
    </source>
</evidence>
<name>A0AAV8C1Y5_9POAL</name>
<dbReference type="InterPro" id="IPR012337">
    <property type="entry name" value="RNaseH-like_sf"/>
</dbReference>
<dbReference type="Gene3D" id="3.30.420.10">
    <property type="entry name" value="Ribonuclease H-like superfamily/Ribonuclease H"/>
    <property type="match status" value="1"/>
</dbReference>
<dbReference type="InterPro" id="IPR036397">
    <property type="entry name" value="RNaseH_sf"/>
</dbReference>
<dbReference type="GO" id="GO:0004523">
    <property type="term" value="F:RNA-DNA hybrid ribonuclease activity"/>
    <property type="evidence" value="ECO:0007669"/>
    <property type="project" value="InterPro"/>
</dbReference>
<proteinExistence type="predicted"/>
<dbReference type="Pfam" id="PF13966">
    <property type="entry name" value="zf-RVT"/>
    <property type="match status" value="1"/>
</dbReference>
<organism evidence="3 4">
    <name type="scientific">Rhynchospora pubera</name>
    <dbReference type="NCBI Taxonomy" id="906938"/>
    <lineage>
        <taxon>Eukaryota</taxon>
        <taxon>Viridiplantae</taxon>
        <taxon>Streptophyta</taxon>
        <taxon>Embryophyta</taxon>
        <taxon>Tracheophyta</taxon>
        <taxon>Spermatophyta</taxon>
        <taxon>Magnoliopsida</taxon>
        <taxon>Liliopsida</taxon>
        <taxon>Poales</taxon>
        <taxon>Cyperaceae</taxon>
        <taxon>Cyperoideae</taxon>
        <taxon>Rhynchosporeae</taxon>
        <taxon>Rhynchospora</taxon>
    </lineage>
</organism>